<organism evidence="1 2">
    <name type="scientific">Thermogemmatispora aurantia</name>
    <dbReference type="NCBI Taxonomy" id="2045279"/>
    <lineage>
        <taxon>Bacteria</taxon>
        <taxon>Bacillati</taxon>
        <taxon>Chloroflexota</taxon>
        <taxon>Ktedonobacteria</taxon>
        <taxon>Thermogemmatisporales</taxon>
        <taxon>Thermogemmatisporaceae</taxon>
        <taxon>Thermogemmatispora</taxon>
    </lineage>
</organism>
<dbReference type="Proteomes" id="UP000334820">
    <property type="component" value="Unassembled WGS sequence"/>
</dbReference>
<evidence type="ECO:0000313" key="2">
    <source>
        <dbReference type="Proteomes" id="UP000334820"/>
    </source>
</evidence>
<evidence type="ECO:0000313" key="1">
    <source>
        <dbReference type="EMBL" id="GER82493.1"/>
    </source>
</evidence>
<comment type="caution">
    <text evidence="1">The sequence shown here is derived from an EMBL/GenBank/DDBJ whole genome shotgun (WGS) entry which is preliminary data.</text>
</comment>
<proteinExistence type="predicted"/>
<reference evidence="1 2" key="1">
    <citation type="journal article" date="2019" name="Int. J. Syst. Evol. Microbiol.">
        <title>Thermogemmatispora aurantia sp. nov. and Thermogemmatispora argillosa sp. nov., within the class Ktedonobacteria, and emended description of the genus Thermogemmatispora.</title>
        <authorList>
            <person name="Zheng Y."/>
            <person name="Wang C.M."/>
            <person name="Sakai Y."/>
            <person name="Abe K."/>
            <person name="Yokota A."/>
            <person name="Yabe S."/>
        </authorList>
    </citation>
    <scope>NUCLEOTIDE SEQUENCE [LARGE SCALE GENOMIC DNA]</scope>
    <source>
        <strain evidence="1 2">A1-2</strain>
    </source>
</reference>
<dbReference type="EMBL" id="BKZV01000001">
    <property type="protein sequence ID" value="GER82493.1"/>
    <property type="molecule type" value="Genomic_DNA"/>
</dbReference>
<gene>
    <name evidence="1" type="ORF">KTAU_11300</name>
</gene>
<dbReference type="AlphaFoldDB" id="A0A5J4K4Q9"/>
<name>A0A5J4K4Q9_9CHLR</name>
<protein>
    <submittedName>
        <fullName evidence="1">Uncharacterized protein</fullName>
    </submittedName>
</protein>
<accession>A0A5J4K4Q9</accession>
<sequence>MVTASTGAVTGCNGGKVEGEIQSRSDCKGKIKRALLITLTRNRFLTAQKCAQMLAGQRDYNRERDCFASTVIVGLIPGLNVGRLPPLKIKALALAKHLAIVV</sequence>
<keyword evidence="2" id="KW-1185">Reference proteome</keyword>